<organism evidence="1 2">
    <name type="scientific">Vibrio halioticoli NBRC 102217</name>
    <dbReference type="NCBI Taxonomy" id="1219072"/>
    <lineage>
        <taxon>Bacteria</taxon>
        <taxon>Pseudomonadati</taxon>
        <taxon>Pseudomonadota</taxon>
        <taxon>Gammaproteobacteria</taxon>
        <taxon>Vibrionales</taxon>
        <taxon>Vibrionaceae</taxon>
        <taxon>Vibrio</taxon>
    </lineage>
</organism>
<name>V5FJL5_9VIBR</name>
<dbReference type="AlphaFoldDB" id="V5FJL5"/>
<dbReference type="EMBL" id="BAUJ01000030">
    <property type="protein sequence ID" value="GAD89946.1"/>
    <property type="molecule type" value="Genomic_DNA"/>
</dbReference>
<reference evidence="1 2" key="1">
    <citation type="submission" date="2013-10" db="EMBL/GenBank/DDBJ databases">
        <authorList>
            <person name="Ichikawa N."/>
            <person name="Kimura A."/>
            <person name="Ohji S."/>
            <person name="Hosoyama A."/>
            <person name="Fujita N."/>
        </authorList>
    </citation>
    <scope>NUCLEOTIDE SEQUENCE [LARGE SCALE GENOMIC DNA]</scope>
    <source>
        <strain evidence="1 2">NBRC 102217</strain>
    </source>
</reference>
<evidence type="ECO:0000313" key="2">
    <source>
        <dbReference type="Proteomes" id="UP000017800"/>
    </source>
</evidence>
<protein>
    <submittedName>
        <fullName evidence="1">Conjugal transfer protein TraW</fullName>
    </submittedName>
</protein>
<keyword evidence="2" id="KW-1185">Reference proteome</keyword>
<dbReference type="Proteomes" id="UP000017800">
    <property type="component" value="Unassembled WGS sequence"/>
</dbReference>
<dbReference type="eggNOG" id="ENOG502ZA0P">
    <property type="taxonomic scope" value="Bacteria"/>
</dbReference>
<gene>
    <name evidence="1" type="primary">traW</name>
    <name evidence="1" type="ORF">VHA01S_030_00210</name>
</gene>
<sequence>MLEDGFLEHLLLQKEGVVETTDKDPLYLTAETLHHVILISDAMGLVELHQLFKKLEYRDDVSFAIRGLLPNEKTINDVGMRILHLLDGFQNLPHVVLDPRPFAEVQAVSAPMILTYHGETLLASATGLANPVYMENKVLRGELGDLGNHGSVVTISERDLNEVMKERMANLDTDKIKKEAVERYWEHAVFYQLPNATYSQERIFTPLITLNEDIALDDGTVLFAQGQQFNTLEVMPFTQRLVIFDATNEDQMAFVKSLPQTDFKTTYVTTRFDRALKWDAVKAVENELNAPVMQLNQELITGFNLMVIPSVITADNTNKNFIIREVLVGGE</sequence>
<comment type="caution">
    <text evidence="1">The sequence shown here is derived from an EMBL/GenBank/DDBJ whole genome shotgun (WGS) entry which is preliminary data.</text>
</comment>
<evidence type="ECO:0000313" key="1">
    <source>
        <dbReference type="EMBL" id="GAD89946.1"/>
    </source>
</evidence>
<proteinExistence type="predicted"/>
<accession>V5FJL5</accession>
<reference evidence="1 2" key="2">
    <citation type="submission" date="2013-11" db="EMBL/GenBank/DDBJ databases">
        <title>Whole genome shotgun sequence of Vibrio halioticoli NBRC 102217.</title>
        <authorList>
            <person name="Isaki S."/>
            <person name="Kimura A."/>
            <person name="Ohji S."/>
            <person name="Hosoyama A."/>
            <person name="Fujita N."/>
            <person name="Hashimoto M."/>
            <person name="Hosoyama Y."/>
            <person name="Yamazoe A."/>
        </authorList>
    </citation>
    <scope>NUCLEOTIDE SEQUENCE [LARGE SCALE GENOMIC DNA]</scope>
    <source>
        <strain evidence="1 2">NBRC 102217</strain>
    </source>
</reference>